<feature type="region of interest" description="Disordered" evidence="2">
    <location>
        <begin position="242"/>
        <end position="296"/>
    </location>
</feature>
<feature type="region of interest" description="Disordered" evidence="2">
    <location>
        <begin position="196"/>
        <end position="227"/>
    </location>
</feature>
<evidence type="ECO:0000256" key="2">
    <source>
        <dbReference type="SAM" id="MobiDB-lite"/>
    </source>
</evidence>
<dbReference type="CDD" id="cd14810">
    <property type="entry name" value="bZIP_u1"/>
    <property type="match status" value="1"/>
</dbReference>
<dbReference type="Proteomes" id="UP000799750">
    <property type="component" value="Unassembled WGS sequence"/>
</dbReference>
<dbReference type="OrthoDB" id="5571888at2759"/>
<dbReference type="PROSITE" id="PS50217">
    <property type="entry name" value="BZIP"/>
    <property type="match status" value="1"/>
</dbReference>
<dbReference type="GO" id="GO:0003700">
    <property type="term" value="F:DNA-binding transcription factor activity"/>
    <property type="evidence" value="ECO:0007669"/>
    <property type="project" value="InterPro"/>
</dbReference>
<proteinExistence type="predicted"/>
<accession>A0A6A6QIM4</accession>
<dbReference type="PANTHER" id="PTHR37616">
    <property type="entry name" value="BZIP TRANSCRIPTION FACTOR 60-LIKE"/>
    <property type="match status" value="1"/>
</dbReference>
<evidence type="ECO:0000313" key="5">
    <source>
        <dbReference type="Proteomes" id="UP000799750"/>
    </source>
</evidence>
<protein>
    <recommendedName>
        <fullName evidence="3">BZIP domain-containing protein</fullName>
    </recommendedName>
</protein>
<evidence type="ECO:0000259" key="3">
    <source>
        <dbReference type="PROSITE" id="PS50217"/>
    </source>
</evidence>
<dbReference type="SUPFAM" id="SSF57959">
    <property type="entry name" value="Leucine zipper domain"/>
    <property type="match status" value="1"/>
</dbReference>
<feature type="coiled-coil region" evidence="1">
    <location>
        <begin position="310"/>
        <end position="344"/>
    </location>
</feature>
<sequence length="594" mass="66255">MAATLSGFAMTPSYNNQCGEPDYESLLDFGQQPSPTPRMHSSPASNIASPTNTIVPLDQSEDLQTPAKPSHEYERFKQQTGLPSNSVPGLAQQFSPSYAFSNSNTGLDEMALMGSSSYSMLDAGWNSGLGMELDLSINTNGLPPSFLSGGESHSGYIDPSAIATQEESVRYYPGMHQKQAAMAKAQAQAQQQRQQQIAQQQLQQKQQQQHMLQPARRNGSQQGSDPHTEEVIGRIMGKIRHESTLSSQDGMSPSGSFPHVHRSKKDEEDMDEDERLLASEEGKKLSSKERRQLRNKVSARAFRSRRKEYIVQLEEQLANKQKETDELRFQNRNLQEENAGLRELTQSLLRHKAFTPYIDSISREQNVMNNIKPDPAASHAPTPEPSRKDLNPYSSHSQQFQDMSQNDHPQIGMALVPDTPLDMSMLNLGNNWMMTNPSFNYQQIQTFAVTELPEGPAAPIDIDILSGKGGESCMPMLSPVDNIKAEYPVIERPIEREEATEVTEVTEVVEEGDDDEFDLYSSSPARKPAAVVTPTEKGEPIFGDADPEKVFAHFELFISDDAESEKLMERFEKMCAQAEPCFQRIQAMTAFLDL</sequence>
<name>A0A6A6QIM4_9PEZI</name>
<feature type="compositionally biased region" description="Polar residues" evidence="2">
    <location>
        <begin position="244"/>
        <end position="255"/>
    </location>
</feature>
<keyword evidence="1" id="KW-0175">Coiled coil</keyword>
<dbReference type="InterPro" id="IPR046347">
    <property type="entry name" value="bZIP_sf"/>
</dbReference>
<feature type="region of interest" description="Disordered" evidence="2">
    <location>
        <begin position="11"/>
        <end position="85"/>
    </location>
</feature>
<dbReference type="EMBL" id="MU004194">
    <property type="protein sequence ID" value="KAF2492288.1"/>
    <property type="molecule type" value="Genomic_DNA"/>
</dbReference>
<evidence type="ECO:0000256" key="1">
    <source>
        <dbReference type="SAM" id="Coils"/>
    </source>
</evidence>
<dbReference type="InterPro" id="IPR004827">
    <property type="entry name" value="bZIP"/>
</dbReference>
<dbReference type="AlphaFoldDB" id="A0A6A6QIM4"/>
<dbReference type="PANTHER" id="PTHR37616:SF2">
    <property type="entry name" value="BZIP DOMAIN-CONTAINING PROTEIN"/>
    <property type="match status" value="1"/>
</dbReference>
<feature type="region of interest" description="Disordered" evidence="2">
    <location>
        <begin position="370"/>
        <end position="404"/>
    </location>
</feature>
<gene>
    <name evidence="4" type="ORF">BU16DRAFT_529635</name>
</gene>
<feature type="domain" description="BZIP" evidence="3">
    <location>
        <begin position="285"/>
        <end position="348"/>
    </location>
</feature>
<feature type="compositionally biased region" description="Basic and acidic residues" evidence="2">
    <location>
        <begin position="275"/>
        <end position="292"/>
    </location>
</feature>
<feature type="compositionally biased region" description="Polar residues" evidence="2">
    <location>
        <begin position="392"/>
        <end position="404"/>
    </location>
</feature>
<dbReference type="Gene3D" id="1.20.5.170">
    <property type="match status" value="1"/>
</dbReference>
<dbReference type="SMART" id="SM00338">
    <property type="entry name" value="BRLZ"/>
    <property type="match status" value="1"/>
</dbReference>
<reference evidence="4" key="1">
    <citation type="journal article" date="2020" name="Stud. Mycol.">
        <title>101 Dothideomycetes genomes: a test case for predicting lifestyles and emergence of pathogens.</title>
        <authorList>
            <person name="Haridas S."/>
            <person name="Albert R."/>
            <person name="Binder M."/>
            <person name="Bloem J."/>
            <person name="Labutti K."/>
            <person name="Salamov A."/>
            <person name="Andreopoulos B."/>
            <person name="Baker S."/>
            <person name="Barry K."/>
            <person name="Bills G."/>
            <person name="Bluhm B."/>
            <person name="Cannon C."/>
            <person name="Castanera R."/>
            <person name="Culley D."/>
            <person name="Daum C."/>
            <person name="Ezra D."/>
            <person name="Gonzalez J."/>
            <person name="Henrissat B."/>
            <person name="Kuo A."/>
            <person name="Liang C."/>
            <person name="Lipzen A."/>
            <person name="Lutzoni F."/>
            <person name="Magnuson J."/>
            <person name="Mondo S."/>
            <person name="Nolan M."/>
            <person name="Ohm R."/>
            <person name="Pangilinan J."/>
            <person name="Park H.-J."/>
            <person name="Ramirez L."/>
            <person name="Alfaro M."/>
            <person name="Sun H."/>
            <person name="Tritt A."/>
            <person name="Yoshinaga Y."/>
            <person name="Zwiers L.-H."/>
            <person name="Turgeon B."/>
            <person name="Goodwin S."/>
            <person name="Spatafora J."/>
            <person name="Crous P."/>
            <person name="Grigoriev I."/>
        </authorList>
    </citation>
    <scope>NUCLEOTIDE SEQUENCE</scope>
    <source>
        <strain evidence="4">CBS 269.34</strain>
    </source>
</reference>
<feature type="compositionally biased region" description="Polar residues" evidence="2">
    <location>
        <begin position="42"/>
        <end position="54"/>
    </location>
</feature>
<organism evidence="4 5">
    <name type="scientific">Lophium mytilinum</name>
    <dbReference type="NCBI Taxonomy" id="390894"/>
    <lineage>
        <taxon>Eukaryota</taxon>
        <taxon>Fungi</taxon>
        <taxon>Dikarya</taxon>
        <taxon>Ascomycota</taxon>
        <taxon>Pezizomycotina</taxon>
        <taxon>Dothideomycetes</taxon>
        <taxon>Pleosporomycetidae</taxon>
        <taxon>Mytilinidiales</taxon>
        <taxon>Mytilinidiaceae</taxon>
        <taxon>Lophium</taxon>
    </lineage>
</organism>
<dbReference type="Pfam" id="PF00170">
    <property type="entry name" value="bZIP_1"/>
    <property type="match status" value="1"/>
</dbReference>
<keyword evidence="5" id="KW-1185">Reference proteome</keyword>
<feature type="compositionally biased region" description="Low complexity" evidence="2">
    <location>
        <begin position="196"/>
        <end position="209"/>
    </location>
</feature>
<evidence type="ECO:0000313" key="4">
    <source>
        <dbReference type="EMBL" id="KAF2492288.1"/>
    </source>
</evidence>